<sequence length="384" mass="43103">MNGGKAQKKLRAPRKDCEELPLNASRARVYTKYEEDDKIQTWTHESRISLNVALADSIQRNEIPQESGARKCSRSQVEVSPREMIKSARFWLEWFAFVLSEHTNYIHLNLYKQYGERSISDDSMLVTTGIISNAGMLVVRILVGLAIDRFGIRNTNVILNGASSLFMSLMVLSLHTCPWAYMVLCVLENMGVSPHTMLFNLLAAFEFGKTYCASSMGLIRSGNIPLVLLEPIIVNALIKTIGWDWVFLVGSFVSGRGVAVLLARVFKASFYTKVPSTGSPATHMELMSGQNNGRCHTHKPGSGTNTWSLAHTEMTEDEVWCPGSLLIKMLQRVKVGHRSDRCRPEQTLKGRESQHIQHITLPNAVCLCLHSKFQSEVRLAPFKF</sequence>
<organism evidence="7 8">
    <name type="scientific">Elysia crispata</name>
    <name type="common">lettuce slug</name>
    <dbReference type="NCBI Taxonomy" id="231223"/>
    <lineage>
        <taxon>Eukaryota</taxon>
        <taxon>Metazoa</taxon>
        <taxon>Spiralia</taxon>
        <taxon>Lophotrochozoa</taxon>
        <taxon>Mollusca</taxon>
        <taxon>Gastropoda</taxon>
        <taxon>Heterobranchia</taxon>
        <taxon>Euthyneura</taxon>
        <taxon>Panpulmonata</taxon>
        <taxon>Sacoglossa</taxon>
        <taxon>Placobranchoidea</taxon>
        <taxon>Plakobranchidae</taxon>
        <taxon>Elysia</taxon>
    </lineage>
</organism>
<proteinExistence type="predicted"/>
<dbReference type="SUPFAM" id="SSF103473">
    <property type="entry name" value="MFS general substrate transporter"/>
    <property type="match status" value="1"/>
</dbReference>
<dbReference type="InterPro" id="IPR052983">
    <property type="entry name" value="MFS_Riboflavin_Transporter"/>
</dbReference>
<evidence type="ECO:0000256" key="6">
    <source>
        <dbReference type="SAM" id="Phobius"/>
    </source>
</evidence>
<feature type="transmembrane region" description="Helical" evidence="6">
    <location>
        <begin position="157"/>
        <end position="175"/>
    </location>
</feature>
<evidence type="ECO:0000256" key="2">
    <source>
        <dbReference type="ARBA" id="ARBA00022448"/>
    </source>
</evidence>
<keyword evidence="3 6" id="KW-0812">Transmembrane</keyword>
<dbReference type="InterPro" id="IPR036259">
    <property type="entry name" value="MFS_trans_sf"/>
</dbReference>
<gene>
    <name evidence="7" type="ORF">RRG08_007371</name>
</gene>
<evidence type="ECO:0000313" key="8">
    <source>
        <dbReference type="Proteomes" id="UP001283361"/>
    </source>
</evidence>
<accession>A0AAE1AQW6</accession>
<dbReference type="GO" id="GO:0016020">
    <property type="term" value="C:membrane"/>
    <property type="evidence" value="ECO:0007669"/>
    <property type="project" value="UniProtKB-SubCell"/>
</dbReference>
<keyword evidence="8" id="KW-1185">Reference proteome</keyword>
<name>A0AAE1AQW6_9GAST</name>
<keyword evidence="4 6" id="KW-1133">Transmembrane helix</keyword>
<evidence type="ECO:0000256" key="1">
    <source>
        <dbReference type="ARBA" id="ARBA00004141"/>
    </source>
</evidence>
<dbReference type="Proteomes" id="UP001283361">
    <property type="component" value="Unassembled WGS sequence"/>
</dbReference>
<evidence type="ECO:0000256" key="4">
    <source>
        <dbReference type="ARBA" id="ARBA00022989"/>
    </source>
</evidence>
<comment type="subcellular location">
    <subcellularLocation>
        <location evidence="1">Membrane</location>
        <topology evidence="1">Multi-pass membrane protein</topology>
    </subcellularLocation>
</comment>
<dbReference type="EMBL" id="JAWDGP010001382">
    <property type="protein sequence ID" value="KAK3792293.1"/>
    <property type="molecule type" value="Genomic_DNA"/>
</dbReference>
<dbReference type="PANTHER" id="PTHR43385">
    <property type="entry name" value="RIBOFLAVIN TRANSPORTER RIBJ"/>
    <property type="match status" value="1"/>
</dbReference>
<feature type="transmembrane region" description="Helical" evidence="6">
    <location>
        <begin position="123"/>
        <end position="145"/>
    </location>
</feature>
<feature type="transmembrane region" description="Helical" evidence="6">
    <location>
        <begin position="244"/>
        <end position="263"/>
    </location>
</feature>
<dbReference type="Gene3D" id="1.20.1250.20">
    <property type="entry name" value="MFS general substrate transporter like domains"/>
    <property type="match status" value="1"/>
</dbReference>
<reference evidence="7" key="1">
    <citation type="journal article" date="2023" name="G3 (Bethesda)">
        <title>A reference genome for the long-term kleptoplast-retaining sea slug Elysia crispata morphotype clarki.</title>
        <authorList>
            <person name="Eastman K.E."/>
            <person name="Pendleton A.L."/>
            <person name="Shaikh M.A."/>
            <person name="Suttiyut T."/>
            <person name="Ogas R."/>
            <person name="Tomko P."/>
            <person name="Gavelis G."/>
            <person name="Widhalm J.R."/>
            <person name="Wisecaver J.H."/>
        </authorList>
    </citation>
    <scope>NUCLEOTIDE SEQUENCE</scope>
    <source>
        <strain evidence="7">ECLA1</strain>
    </source>
</reference>
<keyword evidence="5 6" id="KW-0472">Membrane</keyword>
<dbReference type="PANTHER" id="PTHR43385:SF1">
    <property type="entry name" value="RIBOFLAVIN TRANSPORTER RIBJ"/>
    <property type="match status" value="1"/>
</dbReference>
<evidence type="ECO:0000256" key="3">
    <source>
        <dbReference type="ARBA" id="ARBA00022692"/>
    </source>
</evidence>
<dbReference type="AlphaFoldDB" id="A0AAE1AQW6"/>
<evidence type="ECO:0000313" key="7">
    <source>
        <dbReference type="EMBL" id="KAK3792293.1"/>
    </source>
</evidence>
<comment type="caution">
    <text evidence="7">The sequence shown here is derived from an EMBL/GenBank/DDBJ whole genome shotgun (WGS) entry which is preliminary data.</text>
</comment>
<protein>
    <submittedName>
        <fullName evidence="7">Uncharacterized protein</fullName>
    </submittedName>
</protein>
<keyword evidence="2" id="KW-0813">Transport</keyword>
<evidence type="ECO:0000256" key="5">
    <source>
        <dbReference type="ARBA" id="ARBA00023136"/>
    </source>
</evidence>